<dbReference type="CDD" id="cd09083">
    <property type="entry name" value="EEP-1"/>
    <property type="match status" value="1"/>
</dbReference>
<accession>A0A923T7Q7</accession>
<protein>
    <submittedName>
        <fullName evidence="2">Endonuclease/exonuclease/phosphatase family protein</fullName>
    </submittedName>
</protein>
<dbReference type="Pfam" id="PF03372">
    <property type="entry name" value="Exo_endo_phos"/>
    <property type="match status" value="1"/>
</dbReference>
<dbReference type="EMBL" id="JACSIT010000077">
    <property type="protein sequence ID" value="MBC6993776.1"/>
    <property type="molecule type" value="Genomic_DNA"/>
</dbReference>
<dbReference type="InterPro" id="IPR050410">
    <property type="entry name" value="CCR4/nocturin_mRNA_transcr"/>
</dbReference>
<keyword evidence="3" id="KW-1185">Reference proteome</keyword>
<evidence type="ECO:0000259" key="1">
    <source>
        <dbReference type="Pfam" id="PF03372"/>
    </source>
</evidence>
<keyword evidence="2" id="KW-0540">Nuclease</keyword>
<dbReference type="AlphaFoldDB" id="A0A923T7Q7"/>
<evidence type="ECO:0000313" key="3">
    <source>
        <dbReference type="Proteomes" id="UP000650081"/>
    </source>
</evidence>
<dbReference type="PANTHER" id="PTHR12121">
    <property type="entry name" value="CARBON CATABOLITE REPRESSOR PROTEIN 4"/>
    <property type="match status" value="1"/>
</dbReference>
<dbReference type="InterPro" id="IPR005135">
    <property type="entry name" value="Endo/exonuclease/phosphatase"/>
</dbReference>
<reference evidence="2" key="1">
    <citation type="submission" date="2020-08" db="EMBL/GenBank/DDBJ databases">
        <title>Lewinella bacteria from marine environments.</title>
        <authorList>
            <person name="Zhong Y."/>
        </authorList>
    </citation>
    <scope>NUCLEOTIDE SEQUENCE</scope>
    <source>
        <strain evidence="2">KCTC 42187</strain>
    </source>
</reference>
<dbReference type="PANTHER" id="PTHR12121:SF36">
    <property type="entry name" value="ENDONUCLEASE_EXONUCLEASE_PHOSPHATASE DOMAIN-CONTAINING PROTEIN"/>
    <property type="match status" value="1"/>
</dbReference>
<dbReference type="Proteomes" id="UP000650081">
    <property type="component" value="Unassembled WGS sequence"/>
</dbReference>
<proteinExistence type="predicted"/>
<feature type="domain" description="Endonuclease/exonuclease/phosphatase" evidence="1">
    <location>
        <begin position="1"/>
        <end position="243"/>
    </location>
</feature>
<name>A0A923T7Q7_9BACT</name>
<dbReference type="GO" id="GO:0004519">
    <property type="term" value="F:endonuclease activity"/>
    <property type="evidence" value="ECO:0007669"/>
    <property type="project" value="UniProtKB-KW"/>
</dbReference>
<evidence type="ECO:0000313" key="2">
    <source>
        <dbReference type="EMBL" id="MBC6993776.1"/>
    </source>
</evidence>
<dbReference type="InterPro" id="IPR036691">
    <property type="entry name" value="Endo/exonu/phosph_ase_sf"/>
</dbReference>
<dbReference type="Gene3D" id="3.60.10.10">
    <property type="entry name" value="Endonuclease/exonuclease/phosphatase"/>
    <property type="match status" value="1"/>
</dbReference>
<dbReference type="GO" id="GO:0000175">
    <property type="term" value="F:3'-5'-RNA exonuclease activity"/>
    <property type="evidence" value="ECO:0007669"/>
    <property type="project" value="TreeGrafter"/>
</dbReference>
<sequence length="259" mass="29115">MSYNIRLDVASDGPNAWPERRDFLASQVRYHAPVVVGIQEGLPQQVAWLNEHLKDYSYVGEGRDGGDRGEYSALFYQRQRLVPVRSGTFWLSPTPEVPSKGWDAALNRICTWAEFKDRVGGHRFMVFNTHFDHVGEVARQESAELLLAAIDSLNPKDLAFVLMGDLNLEPHSAPIQHLNERLTDAFTAAPLRLGPTGTFTGFDYTRPASRRIDYIFIGNLPKTAVRAFATLSDAVDGRYPSDHFPVSATLHLRPRPKRP</sequence>
<dbReference type="SUPFAM" id="SSF56219">
    <property type="entry name" value="DNase I-like"/>
    <property type="match status" value="1"/>
</dbReference>
<organism evidence="2 3">
    <name type="scientific">Neolewinella lacunae</name>
    <dbReference type="NCBI Taxonomy" id="1517758"/>
    <lineage>
        <taxon>Bacteria</taxon>
        <taxon>Pseudomonadati</taxon>
        <taxon>Bacteroidota</taxon>
        <taxon>Saprospiria</taxon>
        <taxon>Saprospirales</taxon>
        <taxon>Lewinellaceae</taxon>
        <taxon>Neolewinella</taxon>
    </lineage>
</organism>
<keyword evidence="2" id="KW-0378">Hydrolase</keyword>
<gene>
    <name evidence="2" type="ORF">H9S92_06370</name>
</gene>
<comment type="caution">
    <text evidence="2">The sequence shown here is derived from an EMBL/GenBank/DDBJ whole genome shotgun (WGS) entry which is preliminary data.</text>
</comment>
<keyword evidence="2" id="KW-0255">Endonuclease</keyword>